<keyword evidence="3" id="KW-1185">Reference proteome</keyword>
<dbReference type="AlphaFoldDB" id="A0A0L0FLJ0"/>
<dbReference type="RefSeq" id="XP_014151546.1">
    <property type="nucleotide sequence ID" value="XM_014296071.1"/>
</dbReference>
<protein>
    <submittedName>
        <fullName evidence="2">Uncharacterized protein</fullName>
    </submittedName>
</protein>
<evidence type="ECO:0000313" key="2">
    <source>
        <dbReference type="EMBL" id="KNC77644.1"/>
    </source>
</evidence>
<evidence type="ECO:0000256" key="1">
    <source>
        <dbReference type="SAM" id="MobiDB-lite"/>
    </source>
</evidence>
<evidence type="ECO:0000313" key="3">
    <source>
        <dbReference type="Proteomes" id="UP000054560"/>
    </source>
</evidence>
<dbReference type="Proteomes" id="UP000054560">
    <property type="component" value="Unassembled WGS sequence"/>
</dbReference>
<dbReference type="GeneID" id="25910403"/>
<gene>
    <name evidence="2" type="ORF">SARC_09899</name>
</gene>
<feature type="compositionally biased region" description="Polar residues" evidence="1">
    <location>
        <begin position="219"/>
        <end position="237"/>
    </location>
</feature>
<feature type="region of interest" description="Disordered" evidence="1">
    <location>
        <begin position="168"/>
        <end position="256"/>
    </location>
</feature>
<feature type="non-terminal residue" evidence="2">
    <location>
        <position position="285"/>
    </location>
</feature>
<sequence>MTANDRTPSRGAHHTDRNKNRGRGRGRGRGSNRGRGTKPRPNSSPNAEDIIRGQSIPTTTNSAKPISDTNEVVSSRNVYPATAKHRGAGSGTAHAIGGNGATCLPGYTLKQIDRSMQACSSSQTTAPSGRGCGSGYGRRNTHGWSCKTTMVFGSSNISRTSERSDVCVGTSGVSSHGANGEIKQARNQHKRKNKQQYGTGIGRDDGGRAQRWRADGSGTKWSNGAGTNSSRVAGTNLSESEASSSDTEDENDLPGFYYDRDTGKHFLITDANRAMFAAKKKARRQ</sequence>
<accession>A0A0L0FLJ0</accession>
<organism evidence="2 3">
    <name type="scientific">Sphaeroforma arctica JP610</name>
    <dbReference type="NCBI Taxonomy" id="667725"/>
    <lineage>
        <taxon>Eukaryota</taxon>
        <taxon>Ichthyosporea</taxon>
        <taxon>Ichthyophonida</taxon>
        <taxon>Sphaeroforma</taxon>
    </lineage>
</organism>
<feature type="compositionally biased region" description="Basic and acidic residues" evidence="1">
    <location>
        <begin position="202"/>
        <end position="214"/>
    </location>
</feature>
<feature type="compositionally biased region" description="Polar residues" evidence="1">
    <location>
        <begin position="55"/>
        <end position="73"/>
    </location>
</feature>
<feature type="region of interest" description="Disordered" evidence="1">
    <location>
        <begin position="1"/>
        <end position="73"/>
    </location>
</feature>
<name>A0A0L0FLJ0_9EUKA</name>
<dbReference type="EMBL" id="KQ242672">
    <property type="protein sequence ID" value="KNC77644.1"/>
    <property type="molecule type" value="Genomic_DNA"/>
</dbReference>
<proteinExistence type="predicted"/>
<reference evidence="2 3" key="1">
    <citation type="submission" date="2011-02" db="EMBL/GenBank/DDBJ databases">
        <title>The Genome Sequence of Sphaeroforma arctica JP610.</title>
        <authorList>
            <consortium name="The Broad Institute Genome Sequencing Platform"/>
            <person name="Russ C."/>
            <person name="Cuomo C."/>
            <person name="Young S.K."/>
            <person name="Zeng Q."/>
            <person name="Gargeya S."/>
            <person name="Alvarado L."/>
            <person name="Berlin A."/>
            <person name="Chapman S.B."/>
            <person name="Chen Z."/>
            <person name="Freedman E."/>
            <person name="Gellesch M."/>
            <person name="Goldberg J."/>
            <person name="Griggs A."/>
            <person name="Gujja S."/>
            <person name="Heilman E."/>
            <person name="Heiman D."/>
            <person name="Howarth C."/>
            <person name="Mehta T."/>
            <person name="Neiman D."/>
            <person name="Pearson M."/>
            <person name="Roberts A."/>
            <person name="Saif S."/>
            <person name="Shea T."/>
            <person name="Shenoy N."/>
            <person name="Sisk P."/>
            <person name="Stolte C."/>
            <person name="Sykes S."/>
            <person name="White J."/>
            <person name="Yandava C."/>
            <person name="Burger G."/>
            <person name="Gray M.W."/>
            <person name="Holland P.W.H."/>
            <person name="King N."/>
            <person name="Lang F.B.F."/>
            <person name="Roger A.J."/>
            <person name="Ruiz-Trillo I."/>
            <person name="Haas B."/>
            <person name="Nusbaum C."/>
            <person name="Birren B."/>
        </authorList>
    </citation>
    <scope>NUCLEOTIDE SEQUENCE [LARGE SCALE GENOMIC DNA]</scope>
    <source>
        <strain evidence="2 3">JP610</strain>
    </source>
</reference>
<feature type="compositionally biased region" description="Basic residues" evidence="1">
    <location>
        <begin position="20"/>
        <end position="38"/>
    </location>
</feature>